<name>A0A9P0KA93_ACAOB</name>
<keyword evidence="2" id="KW-1185">Reference proteome</keyword>
<dbReference type="EMBL" id="CAKOFQ010006759">
    <property type="protein sequence ID" value="CAH1969089.1"/>
    <property type="molecule type" value="Genomic_DNA"/>
</dbReference>
<dbReference type="PANTHER" id="PTHR35450:SF2">
    <property type="entry name" value="REVERSE TRANSCRIPTASE DOMAIN-CONTAINING PROTEIN"/>
    <property type="match status" value="1"/>
</dbReference>
<proteinExistence type="predicted"/>
<reference evidence="1" key="1">
    <citation type="submission" date="2022-03" db="EMBL/GenBank/DDBJ databases">
        <authorList>
            <person name="Sayadi A."/>
        </authorList>
    </citation>
    <scope>NUCLEOTIDE SEQUENCE</scope>
</reference>
<dbReference type="AlphaFoldDB" id="A0A9P0KA93"/>
<dbReference type="PANTHER" id="PTHR35450">
    <property type="entry name" value="REVERSE TRANSCRIPTASE DOMAIN-CONTAINING PROTEIN"/>
    <property type="match status" value="1"/>
</dbReference>
<comment type="caution">
    <text evidence="1">The sequence shown here is derived from an EMBL/GenBank/DDBJ whole genome shotgun (WGS) entry which is preliminary data.</text>
</comment>
<sequence length="238" mass="27245">MSSCPILAKREYVTRHDRVAKILHHSICTDFDIDVKQRWYEHEPQQVVTATNVTIPWNQPIITDRTIAANKPDIVIKYHKTARKHSGPVLPPRWLEIAVAVDHTVIAFHGKDKVEQYVLSLLNIIDRAVAVDAGIRILPKTEDNYYRIVRLFREKDVPYRTFPLPSERNIHAVVGGTPAMFSEQQIKGELEQMGHTPLHIIRLKRSGGAPMPLVVVILPQIEKSQQLFNNHELRDVAI</sequence>
<dbReference type="OrthoDB" id="5855429at2759"/>
<gene>
    <name evidence="1" type="ORF">ACAOBT_LOCUS8218</name>
</gene>
<evidence type="ECO:0000313" key="2">
    <source>
        <dbReference type="Proteomes" id="UP001152888"/>
    </source>
</evidence>
<accession>A0A9P0KA93</accession>
<evidence type="ECO:0000313" key="1">
    <source>
        <dbReference type="EMBL" id="CAH1969089.1"/>
    </source>
</evidence>
<dbReference type="Proteomes" id="UP001152888">
    <property type="component" value="Unassembled WGS sequence"/>
</dbReference>
<organism evidence="1 2">
    <name type="scientific">Acanthoscelides obtectus</name>
    <name type="common">Bean weevil</name>
    <name type="synonym">Bruchus obtectus</name>
    <dbReference type="NCBI Taxonomy" id="200917"/>
    <lineage>
        <taxon>Eukaryota</taxon>
        <taxon>Metazoa</taxon>
        <taxon>Ecdysozoa</taxon>
        <taxon>Arthropoda</taxon>
        <taxon>Hexapoda</taxon>
        <taxon>Insecta</taxon>
        <taxon>Pterygota</taxon>
        <taxon>Neoptera</taxon>
        <taxon>Endopterygota</taxon>
        <taxon>Coleoptera</taxon>
        <taxon>Polyphaga</taxon>
        <taxon>Cucujiformia</taxon>
        <taxon>Chrysomeloidea</taxon>
        <taxon>Chrysomelidae</taxon>
        <taxon>Bruchinae</taxon>
        <taxon>Bruchini</taxon>
        <taxon>Acanthoscelides</taxon>
    </lineage>
</organism>
<protein>
    <submittedName>
        <fullName evidence="1">Uncharacterized protein</fullName>
    </submittedName>
</protein>